<organism evidence="3 4">
    <name type="scientific">Rhodopirellula maiorica SM1</name>
    <dbReference type="NCBI Taxonomy" id="1265738"/>
    <lineage>
        <taxon>Bacteria</taxon>
        <taxon>Pseudomonadati</taxon>
        <taxon>Planctomycetota</taxon>
        <taxon>Planctomycetia</taxon>
        <taxon>Pirellulales</taxon>
        <taxon>Pirellulaceae</taxon>
        <taxon>Novipirellula</taxon>
    </lineage>
</organism>
<evidence type="ECO:0000256" key="1">
    <source>
        <dbReference type="SAM" id="MobiDB-lite"/>
    </source>
</evidence>
<evidence type="ECO:0000259" key="2">
    <source>
        <dbReference type="PROSITE" id="PS50994"/>
    </source>
</evidence>
<reference evidence="3 4" key="1">
    <citation type="journal article" date="2013" name="Mar. Genomics">
        <title>Expression of sulfatases in Rhodopirellula baltica and the diversity of sulfatases in the genus Rhodopirellula.</title>
        <authorList>
            <person name="Wegner C.E."/>
            <person name="Richter-Heitmann T."/>
            <person name="Klindworth A."/>
            <person name="Klockow C."/>
            <person name="Richter M."/>
            <person name="Achstetter T."/>
            <person name="Glockner F.O."/>
            <person name="Harder J."/>
        </authorList>
    </citation>
    <scope>NUCLEOTIDE SEQUENCE [LARGE SCALE GENOMIC DNA]</scope>
    <source>
        <strain evidence="3 4">SM1</strain>
    </source>
</reference>
<comment type="caution">
    <text evidence="3">The sequence shown here is derived from an EMBL/GenBank/DDBJ whole genome shotgun (WGS) entry which is preliminary data.</text>
</comment>
<dbReference type="InterPro" id="IPR036397">
    <property type="entry name" value="RNaseH_sf"/>
</dbReference>
<feature type="region of interest" description="Disordered" evidence="1">
    <location>
        <begin position="85"/>
        <end position="116"/>
    </location>
</feature>
<sequence>MPNHWHLVLRPRKDGTMGRLCGWLSSTYTLRYHAHHHTRGHGHLYQGPFKNFEVEDDSHFFTPSDSAPRADAPLVLKSGSKKPANEMAFGSQSDHEAGQGRSQKQKRSNRYRTDKTHIKPPSPFLILLATGPNEVWSWDITKLKGPEKWTYYYLYVILDIYSRCVVGWMLAHRESADLAKQLIETTIEKQKVPREQLILHSDRGPSMTSHSVAQLLNSLGVTKSHSRPHVSNDNPFSESQFKTMKYRPDFPQRFGCYEDALGFCRDFIGWYNDEHYHSGIGLLTPSSLHYGQAEKVIESRKQTLHGAWQKNPERFVHGIPTPASLPKAVWINAPKRTDELKSEAPEANCPGAPEVTSLTHPRSGYPLGRPASLQSRLPFHRTSTQYQQQTL</sequence>
<dbReference type="PANTHER" id="PTHR46889">
    <property type="entry name" value="TRANSPOSASE INSF FOR INSERTION SEQUENCE IS3B-RELATED"/>
    <property type="match status" value="1"/>
</dbReference>
<dbReference type="Gene3D" id="3.30.70.1290">
    <property type="entry name" value="Transposase IS200-like"/>
    <property type="match status" value="1"/>
</dbReference>
<evidence type="ECO:0000313" key="3">
    <source>
        <dbReference type="EMBL" id="EMI15605.1"/>
    </source>
</evidence>
<accession>M5R890</accession>
<keyword evidence="4" id="KW-1185">Reference proteome</keyword>
<dbReference type="InterPro" id="IPR001584">
    <property type="entry name" value="Integrase_cat-core"/>
</dbReference>
<feature type="domain" description="Integrase catalytic" evidence="2">
    <location>
        <begin position="128"/>
        <end position="293"/>
    </location>
</feature>
<dbReference type="GO" id="GO:0003677">
    <property type="term" value="F:DNA binding"/>
    <property type="evidence" value="ECO:0007669"/>
    <property type="project" value="InterPro"/>
</dbReference>
<dbReference type="Gene3D" id="3.30.420.10">
    <property type="entry name" value="Ribonuclease H-like superfamily/Ribonuclease H"/>
    <property type="match status" value="1"/>
</dbReference>
<dbReference type="GO" id="GO:0006313">
    <property type="term" value="P:DNA transposition"/>
    <property type="evidence" value="ECO:0007669"/>
    <property type="project" value="InterPro"/>
</dbReference>
<dbReference type="Pfam" id="PF00665">
    <property type="entry name" value="rve"/>
    <property type="match status" value="1"/>
</dbReference>
<dbReference type="InterPro" id="IPR012337">
    <property type="entry name" value="RNaseH-like_sf"/>
</dbReference>
<dbReference type="InterPro" id="IPR050900">
    <property type="entry name" value="Transposase_IS3/IS150/IS904"/>
</dbReference>
<dbReference type="PROSITE" id="PS50994">
    <property type="entry name" value="INTEGRASE"/>
    <property type="match status" value="1"/>
</dbReference>
<dbReference type="Proteomes" id="UP000011991">
    <property type="component" value="Unassembled WGS sequence"/>
</dbReference>
<dbReference type="EMBL" id="ANOG01001064">
    <property type="protein sequence ID" value="EMI15605.1"/>
    <property type="molecule type" value="Genomic_DNA"/>
</dbReference>
<evidence type="ECO:0000313" key="4">
    <source>
        <dbReference type="Proteomes" id="UP000011991"/>
    </source>
</evidence>
<dbReference type="PANTHER" id="PTHR46889:SF4">
    <property type="entry name" value="TRANSPOSASE INSO FOR INSERTION SEQUENCE ELEMENT IS911B-RELATED"/>
    <property type="match status" value="1"/>
</dbReference>
<dbReference type="GO" id="GO:0004803">
    <property type="term" value="F:transposase activity"/>
    <property type="evidence" value="ECO:0007669"/>
    <property type="project" value="InterPro"/>
</dbReference>
<feature type="region of interest" description="Disordered" evidence="1">
    <location>
        <begin position="339"/>
        <end position="373"/>
    </location>
</feature>
<dbReference type="SUPFAM" id="SSF53098">
    <property type="entry name" value="Ribonuclease H-like"/>
    <property type="match status" value="1"/>
</dbReference>
<proteinExistence type="predicted"/>
<dbReference type="AlphaFoldDB" id="M5R890"/>
<dbReference type="GO" id="GO:0015074">
    <property type="term" value="P:DNA integration"/>
    <property type="evidence" value="ECO:0007669"/>
    <property type="project" value="InterPro"/>
</dbReference>
<gene>
    <name evidence="3" type="ORF">RMSM_07482</name>
</gene>
<name>M5R890_9BACT</name>
<dbReference type="NCBIfam" id="NF033516">
    <property type="entry name" value="transpos_IS3"/>
    <property type="match status" value="1"/>
</dbReference>
<protein>
    <submittedName>
        <fullName evidence="3">Integrase catalytic subunit</fullName>
    </submittedName>
</protein>
<dbReference type="InterPro" id="IPR048020">
    <property type="entry name" value="Transpos_IS3"/>
</dbReference>
<dbReference type="PATRIC" id="fig|1265738.3.peg.7462"/>
<dbReference type="InterPro" id="IPR036515">
    <property type="entry name" value="Transposase_17_sf"/>
</dbReference>